<feature type="compositionally biased region" description="Basic residues" evidence="2">
    <location>
        <begin position="398"/>
        <end position="411"/>
    </location>
</feature>
<dbReference type="AlphaFoldDB" id="A0A1Y1YIX3"/>
<organism evidence="5 6">
    <name type="scientific">Basidiobolus meristosporus CBS 931.73</name>
    <dbReference type="NCBI Taxonomy" id="1314790"/>
    <lineage>
        <taxon>Eukaryota</taxon>
        <taxon>Fungi</taxon>
        <taxon>Fungi incertae sedis</taxon>
        <taxon>Zoopagomycota</taxon>
        <taxon>Entomophthoromycotina</taxon>
        <taxon>Basidiobolomycetes</taxon>
        <taxon>Basidiobolales</taxon>
        <taxon>Basidiobolaceae</taxon>
        <taxon>Basidiobolus</taxon>
    </lineage>
</organism>
<feature type="region of interest" description="Disordered" evidence="2">
    <location>
        <begin position="339"/>
        <end position="419"/>
    </location>
</feature>
<dbReference type="SMART" id="SM00671">
    <property type="entry name" value="SEL1"/>
    <property type="match status" value="5"/>
</dbReference>
<protein>
    <submittedName>
        <fullName evidence="5">HCP-like protein</fullName>
    </submittedName>
</protein>
<name>A0A1Y1YIX3_9FUNG</name>
<evidence type="ECO:0000256" key="1">
    <source>
        <dbReference type="ARBA" id="ARBA00038101"/>
    </source>
</evidence>
<evidence type="ECO:0000259" key="4">
    <source>
        <dbReference type="PROSITE" id="PS51203"/>
    </source>
</evidence>
<dbReference type="Pfam" id="PF08238">
    <property type="entry name" value="Sel1"/>
    <property type="match status" value="5"/>
</dbReference>
<reference evidence="5 6" key="1">
    <citation type="submission" date="2016-07" db="EMBL/GenBank/DDBJ databases">
        <title>Pervasive Adenine N6-methylation of Active Genes in Fungi.</title>
        <authorList>
            <consortium name="DOE Joint Genome Institute"/>
            <person name="Mondo S.J."/>
            <person name="Dannebaum R.O."/>
            <person name="Kuo R.C."/>
            <person name="Labutti K."/>
            <person name="Haridas S."/>
            <person name="Kuo A."/>
            <person name="Salamov A."/>
            <person name="Ahrendt S.R."/>
            <person name="Lipzen A."/>
            <person name="Sullivan W."/>
            <person name="Andreopoulos W.B."/>
            <person name="Clum A."/>
            <person name="Lindquist E."/>
            <person name="Daum C."/>
            <person name="Ramamoorthy G.K."/>
            <person name="Gryganskyi A."/>
            <person name="Culley D."/>
            <person name="Magnuson J.K."/>
            <person name="James T.Y."/>
            <person name="O'Malley M.A."/>
            <person name="Stajich J.E."/>
            <person name="Spatafora J.W."/>
            <person name="Visel A."/>
            <person name="Grigoriev I.V."/>
        </authorList>
    </citation>
    <scope>NUCLEOTIDE SEQUENCE [LARGE SCALE GENOMIC DNA]</scope>
    <source>
        <strain evidence="5 6">CBS 931.73</strain>
    </source>
</reference>
<evidence type="ECO:0000313" key="5">
    <source>
        <dbReference type="EMBL" id="ORX97932.1"/>
    </source>
</evidence>
<dbReference type="InterPro" id="IPR007052">
    <property type="entry name" value="CS_dom"/>
</dbReference>
<comment type="caution">
    <text evidence="5">The sequence shown here is derived from an EMBL/GenBank/DDBJ whole genome shotgun (WGS) entry which is preliminary data.</text>
</comment>
<dbReference type="InParanoid" id="A0A1Y1YIX3"/>
<evidence type="ECO:0000313" key="6">
    <source>
        <dbReference type="Proteomes" id="UP000193498"/>
    </source>
</evidence>
<dbReference type="PROSITE" id="PS51203">
    <property type="entry name" value="CS"/>
    <property type="match status" value="1"/>
</dbReference>
<sequence length="467" mass="51386">MTTNKILSDPTSYIWSQTDDQVSVTFLVPKTARSRDIVIELHTDELHAGLRGIEPIIKGKLYAQIRSSDSVWQMEPGLESSLVDSNTAARFQLLTLHLEKLVRGAEWPVVITETTEGDAQVDIASQFYLGKMYESADPVKAFKYYLSAARNGHIASQLKLAAMYEIGKEKSSLVPVERSAEKAFYWHLEAAKCGDAEACYIVGTSYSNGHGVKKSYPDAIKYFKIAMDLAQPSLEEAAPDSRSSQVRGSYAFFVNSAFRTGLMYLEGGHGIVAEPSLALEFWKQSANSGHAQSMYNTGILYLNGVGTAKNLDKAAKYIQNAIELDPKLKMPEALVNHKKLSEVDVQEGRRKTPQRAQTTPRSRKYSAPSPSREEPLSEPENGASQAELSEEVPQPAKTSRKIKKRKSRKSSSKPQPADDGIAWLLLGTLTALTVGLVVFSAVRRPATQHLHTVPRSVSRSVAGVQVI</sequence>
<dbReference type="SUPFAM" id="SSF49764">
    <property type="entry name" value="HSP20-like chaperones"/>
    <property type="match status" value="1"/>
</dbReference>
<keyword evidence="3" id="KW-1133">Transmembrane helix</keyword>
<keyword evidence="6" id="KW-1185">Reference proteome</keyword>
<evidence type="ECO:0000256" key="2">
    <source>
        <dbReference type="SAM" id="MobiDB-lite"/>
    </source>
</evidence>
<dbReference type="InterPro" id="IPR011990">
    <property type="entry name" value="TPR-like_helical_dom_sf"/>
</dbReference>
<dbReference type="InterPro" id="IPR050767">
    <property type="entry name" value="Sel1_AlgK"/>
</dbReference>
<evidence type="ECO:0000256" key="3">
    <source>
        <dbReference type="SAM" id="Phobius"/>
    </source>
</evidence>
<comment type="similarity">
    <text evidence="1">Belongs to the sel-1 family.</text>
</comment>
<feature type="domain" description="CS" evidence="4">
    <location>
        <begin position="8"/>
        <end position="111"/>
    </location>
</feature>
<dbReference type="SUPFAM" id="SSF81901">
    <property type="entry name" value="HCP-like"/>
    <property type="match status" value="2"/>
</dbReference>
<accession>A0A1Y1YIX3</accession>
<dbReference type="OrthoDB" id="416217at2759"/>
<dbReference type="PANTHER" id="PTHR11102:SF160">
    <property type="entry name" value="ERAD-ASSOCIATED E3 UBIQUITIN-PROTEIN LIGASE COMPONENT HRD3"/>
    <property type="match status" value="1"/>
</dbReference>
<dbReference type="EMBL" id="MCFE01000123">
    <property type="protein sequence ID" value="ORX97932.1"/>
    <property type="molecule type" value="Genomic_DNA"/>
</dbReference>
<dbReference type="Proteomes" id="UP000193498">
    <property type="component" value="Unassembled WGS sequence"/>
</dbReference>
<dbReference type="STRING" id="1314790.A0A1Y1YIX3"/>
<dbReference type="Gene3D" id="1.25.40.10">
    <property type="entry name" value="Tetratricopeptide repeat domain"/>
    <property type="match status" value="2"/>
</dbReference>
<dbReference type="Gene3D" id="2.60.40.790">
    <property type="match status" value="1"/>
</dbReference>
<dbReference type="CDD" id="cd06467">
    <property type="entry name" value="p23_NUDC_like"/>
    <property type="match status" value="1"/>
</dbReference>
<dbReference type="Pfam" id="PF04969">
    <property type="entry name" value="CS"/>
    <property type="match status" value="1"/>
</dbReference>
<dbReference type="InterPro" id="IPR006597">
    <property type="entry name" value="Sel1-like"/>
</dbReference>
<proteinExistence type="inferred from homology"/>
<keyword evidence="3" id="KW-0472">Membrane</keyword>
<gene>
    <name evidence="5" type="ORF">K493DRAFT_313880</name>
</gene>
<dbReference type="InterPro" id="IPR008978">
    <property type="entry name" value="HSP20-like_chaperone"/>
</dbReference>
<dbReference type="PANTHER" id="PTHR11102">
    <property type="entry name" value="SEL-1-LIKE PROTEIN"/>
    <property type="match status" value="1"/>
</dbReference>
<keyword evidence="3" id="KW-0812">Transmembrane</keyword>
<feature type="transmembrane region" description="Helical" evidence="3">
    <location>
        <begin position="420"/>
        <end position="442"/>
    </location>
</feature>
<feature type="compositionally biased region" description="Basic and acidic residues" evidence="2">
    <location>
        <begin position="339"/>
        <end position="350"/>
    </location>
</feature>